<reference evidence="2 3" key="1">
    <citation type="submission" date="2016-11" db="EMBL/GenBank/DDBJ databases">
        <authorList>
            <person name="Jaros S."/>
            <person name="Januszkiewicz K."/>
            <person name="Wedrychowicz H."/>
        </authorList>
    </citation>
    <scope>NUCLEOTIDE SEQUENCE [LARGE SCALE GENOMIC DNA]</scope>
    <source>
        <strain evidence="2 3">DSM 17459</strain>
    </source>
</reference>
<dbReference type="CDD" id="cd09752">
    <property type="entry name" value="Cas5_I-C"/>
    <property type="match status" value="1"/>
</dbReference>
<gene>
    <name evidence="2" type="ORF">SAMN02745158_02690</name>
</gene>
<sequence length="265" mass="30591">MQGRDAVLKIRNQIEYCVSGNYALFSDPIARMGGEKFSYMLPTYQALKGITESIYWKPSIMWVVDEVRVIRPIRTESKNIRPISYVAPKNTLSVYTYLADVSYQVRAHFIFNENRREDLGQDFNEHKHHNISKRMVEKGGRRDVFLGTRECQGYVEPCTFGEGEGYYDGYGELEFGVMFHGFDYPDETGHDILAARFWRPKMVNGVVQFLPPEEIPDEMKREIRPMKAKKFGKELHNFSGLEENVLQQEFAGEGGGTNELDAEIM</sequence>
<proteinExistence type="predicted"/>
<dbReference type="Pfam" id="PF09704">
    <property type="entry name" value="Cas_Cas5d"/>
    <property type="match status" value="1"/>
</dbReference>
<protein>
    <submittedName>
        <fullName evidence="2">CRISPR-associated protein, Cas5d family</fullName>
    </submittedName>
</protein>
<dbReference type="InterPro" id="IPR010155">
    <property type="entry name" value="CRISPR-assoc_prot_Cas5d"/>
</dbReference>
<accession>A0A1M4ZBC5</accession>
<dbReference type="STRING" id="1122155.SAMN02745158_02690"/>
<name>A0A1M4ZBC5_9CLOT</name>
<dbReference type="GO" id="GO:0051607">
    <property type="term" value="P:defense response to virus"/>
    <property type="evidence" value="ECO:0007669"/>
    <property type="project" value="UniProtKB-KW"/>
</dbReference>
<dbReference type="NCBIfam" id="TIGR02593">
    <property type="entry name" value="CRISPR_cas5"/>
    <property type="match status" value="1"/>
</dbReference>
<dbReference type="GO" id="GO:0043571">
    <property type="term" value="P:maintenance of CRISPR repeat elements"/>
    <property type="evidence" value="ECO:0007669"/>
    <property type="project" value="InterPro"/>
</dbReference>
<keyword evidence="3" id="KW-1185">Reference proteome</keyword>
<dbReference type="GO" id="GO:0004519">
    <property type="term" value="F:endonuclease activity"/>
    <property type="evidence" value="ECO:0007669"/>
    <property type="project" value="InterPro"/>
</dbReference>
<dbReference type="AlphaFoldDB" id="A0A1M4ZBC5"/>
<dbReference type="EMBL" id="FQVI01000014">
    <property type="protein sequence ID" value="SHF14886.1"/>
    <property type="molecule type" value="Genomic_DNA"/>
</dbReference>
<dbReference type="NCBIfam" id="TIGR01876">
    <property type="entry name" value="cas_Cas5d"/>
    <property type="match status" value="1"/>
</dbReference>
<dbReference type="InterPro" id="IPR013422">
    <property type="entry name" value="CRISPR-assoc_prot_Cas5_N"/>
</dbReference>
<organism evidence="2 3">
    <name type="scientific">Lactonifactor longoviformis DSM 17459</name>
    <dbReference type="NCBI Taxonomy" id="1122155"/>
    <lineage>
        <taxon>Bacteria</taxon>
        <taxon>Bacillati</taxon>
        <taxon>Bacillota</taxon>
        <taxon>Clostridia</taxon>
        <taxon>Eubacteriales</taxon>
        <taxon>Clostridiaceae</taxon>
        <taxon>Lactonifactor</taxon>
    </lineage>
</organism>
<evidence type="ECO:0000313" key="3">
    <source>
        <dbReference type="Proteomes" id="UP000184245"/>
    </source>
</evidence>
<dbReference type="Proteomes" id="UP000184245">
    <property type="component" value="Unassembled WGS sequence"/>
</dbReference>
<evidence type="ECO:0000313" key="2">
    <source>
        <dbReference type="EMBL" id="SHF14886.1"/>
    </source>
</evidence>
<evidence type="ECO:0000256" key="1">
    <source>
        <dbReference type="ARBA" id="ARBA00023118"/>
    </source>
</evidence>
<dbReference type="InterPro" id="IPR021124">
    <property type="entry name" value="CRISPR-assoc_prot_Cas5"/>
</dbReference>
<dbReference type="Gene3D" id="3.30.70.2660">
    <property type="match status" value="1"/>
</dbReference>
<keyword evidence="1" id="KW-0051">Antiviral defense</keyword>